<keyword evidence="1" id="KW-0175">Coiled coil</keyword>
<dbReference type="EMBL" id="GG662443">
    <property type="protein sequence ID" value="EAS04652.2"/>
    <property type="molecule type" value="Genomic_DNA"/>
</dbReference>
<sequence>MLKNSSKRKSIYKEFPIQQIYNTNVNSGNKSNNKQMSLSSTNQSSSHGGSTSTSSQQHLDQQQVQSNQKLSIFARLIPEDLIAQKQEYKEGIRQEKCIFKLNKHEIQIIQPDEKRILEEIDAFQKRERIQHSPPKFYIGQQKEEINQRSISPIGQQQNANYVNKTVRNEGNAVAQEDLDLNQRRNNFQEITPEKDRNKHIKPFQSPISKISYFENSNNDSRPNTFTFDQIFDESVNDEEFFNSIKQMYLSCIRSSKNLIILNLNRSLINSQTFFKEFINGLINLSKLQGFQYISSEKSQFFLQSYEILHPPNEKYLLLDLQPINQQNPDDIIKEMRLKQSQIPRKQTQSCTVFNFQLFDDNKLINEIVIIDMQSFLDKKQSQNSNQNQNSYQQNYNSYCKDLINLLNLQQTGKVNSSDPFLQILLQKFKLSDELIILANFKVIQPYITTNYYLLLLSQILYKQKIYFNSIFVNFCQIQNQYIHHFLGRDLTYDTQQLSMKEENQILSQKNHMIKEQVRIITADLIHHQEQLSKLQKENSMYLSDIRDLKRIIVDQDNQLMAYKKKISDQTSKIDGMKKNFGILDNFDKSMVIDSKNKSFNKILSNIYSSKKSFHEIETQDQETQTDFISNNLERDVSNNLKKSLQDERISQQNKNIQNYYQNQQEQNFCKNCKQNLDVNQTDSNINNQMNYKSFNALQDIASSDFENYPFLFNEDDKNDIITPNRFLQNLDDILLNLDSKRSTYFSPRNLSLANLALIENEGYKQKLLIKDQEIEKLQFKLKEINSSLQQKDSQFKFKDQERLVHLKQIEKLITLFEKKLIGCDQIIADIVEYYENELLEFKKIIQFGFQAYTNEIKELQKDIHVINQEKQKWGQVFAKKTEEIYKQMSSKIQQKNEKIKQYEEVLQKFGQIGSYK</sequence>
<dbReference type="GeneID" id="7828344"/>
<dbReference type="Proteomes" id="UP000009168">
    <property type="component" value="Unassembled WGS sequence"/>
</dbReference>
<accession>I7MMD6</accession>
<evidence type="ECO:0000313" key="4">
    <source>
        <dbReference type="Proteomes" id="UP000009168"/>
    </source>
</evidence>
<feature type="region of interest" description="Disordered" evidence="2">
    <location>
        <begin position="23"/>
        <end position="64"/>
    </location>
</feature>
<reference evidence="3" key="1">
    <citation type="submission" date="2008-09" db="EMBL/GenBank/DDBJ databases">
        <authorList>
            <person name="Eisen J.A."/>
            <person name="Wu M."/>
            <person name="Wu D."/>
            <person name="Nierman W.C."/>
            <person name="Orias E."/>
            <person name="Delcher A.L."/>
            <person name="Salzberg S.L."/>
        </authorList>
    </citation>
    <scope>NUCLEOTIDE SEQUENCE</scope>
    <source>
        <strain evidence="3">SB210</strain>
    </source>
</reference>
<dbReference type="AlphaFoldDB" id="I7MMD6"/>
<reference evidence="3" key="2">
    <citation type="submission" date="2014-02" db="EMBL/GenBank/DDBJ databases">
        <title>Annotation update of Tetrahymena thermophila SB210.</title>
        <authorList>
            <person name="Bidwell S."/>
            <person name="Michalis H.M."/>
            <person name="Zafar N."/>
            <person name="Joardar V."/>
            <person name="Miao W."/>
            <person name="Russ C."/>
            <person name="Eisen J."/>
            <person name="Wu M."/>
            <person name="Wu D."/>
            <person name="Nierman W."/>
            <person name="Orias E."/>
            <person name="Delcher A."/>
            <person name="Salzberg S."/>
            <person name="Coyne R."/>
        </authorList>
    </citation>
    <scope>NUCLEOTIDE SEQUENCE</scope>
    <source>
        <strain evidence="3">SB210</strain>
    </source>
</reference>
<evidence type="ECO:0000256" key="2">
    <source>
        <dbReference type="SAM" id="MobiDB-lite"/>
    </source>
</evidence>
<name>I7MMD6_TETTS</name>
<gene>
    <name evidence="3" type="ORF">TTHERM_00241730</name>
</gene>
<evidence type="ECO:0000256" key="1">
    <source>
        <dbReference type="SAM" id="Coils"/>
    </source>
</evidence>
<keyword evidence="4" id="KW-1185">Reference proteome</keyword>
<dbReference type="InParanoid" id="I7MMD6"/>
<protein>
    <submittedName>
        <fullName evidence="3">Uncharacterized protein</fullName>
    </submittedName>
</protein>
<dbReference type="KEGG" id="tet:TTHERM_00241730"/>
<proteinExistence type="predicted"/>
<feature type="coiled-coil region" evidence="1">
    <location>
        <begin position="849"/>
        <end position="912"/>
    </location>
</feature>
<dbReference type="RefSeq" id="XP_001024897.2">
    <property type="nucleotide sequence ID" value="XM_001024897.2"/>
</dbReference>
<organism evidence="3 4">
    <name type="scientific">Tetrahymena thermophila (strain SB210)</name>
    <dbReference type="NCBI Taxonomy" id="312017"/>
    <lineage>
        <taxon>Eukaryota</taxon>
        <taxon>Sar</taxon>
        <taxon>Alveolata</taxon>
        <taxon>Ciliophora</taxon>
        <taxon>Intramacronucleata</taxon>
        <taxon>Oligohymenophorea</taxon>
        <taxon>Hymenostomatida</taxon>
        <taxon>Tetrahymenina</taxon>
        <taxon>Tetrahymenidae</taxon>
        <taxon>Tetrahymena</taxon>
    </lineage>
</organism>
<evidence type="ECO:0000313" key="3">
    <source>
        <dbReference type="EMBL" id="EAS04652.2"/>
    </source>
</evidence>